<evidence type="ECO:0000259" key="9">
    <source>
        <dbReference type="PROSITE" id="PS50245"/>
    </source>
</evidence>
<accession>A0A9P7BPF7</accession>
<dbReference type="InterPro" id="IPR000938">
    <property type="entry name" value="CAP-Gly_domain"/>
</dbReference>
<evidence type="ECO:0000256" key="7">
    <source>
        <dbReference type="SAM" id="Coils"/>
    </source>
</evidence>
<feature type="coiled-coil region" evidence="7">
    <location>
        <begin position="616"/>
        <end position="777"/>
    </location>
</feature>
<feature type="compositionally biased region" description="Polar residues" evidence="8">
    <location>
        <begin position="147"/>
        <end position="166"/>
    </location>
</feature>
<feature type="coiled-coil region" evidence="7">
    <location>
        <begin position="200"/>
        <end position="227"/>
    </location>
</feature>
<reference evidence="10" key="1">
    <citation type="journal article" date="2020" name="Microb. Genom.">
        <title>Genetic diversity of clinical and environmental Mucorales isolates obtained from an investigation of mucormycosis cases among solid organ transplant recipients.</title>
        <authorList>
            <person name="Nguyen M.H."/>
            <person name="Kaul D."/>
            <person name="Muto C."/>
            <person name="Cheng S.J."/>
            <person name="Richter R.A."/>
            <person name="Bruno V.M."/>
            <person name="Liu G."/>
            <person name="Beyhan S."/>
            <person name="Sundermann A.J."/>
            <person name="Mounaud S."/>
            <person name="Pasculle A.W."/>
            <person name="Nierman W.C."/>
            <person name="Driscoll E."/>
            <person name="Cumbie R."/>
            <person name="Clancy C.J."/>
            <person name="Dupont C.L."/>
        </authorList>
    </citation>
    <scope>NUCLEOTIDE SEQUENCE</scope>
    <source>
        <strain evidence="10">GL11</strain>
    </source>
</reference>
<dbReference type="PANTHER" id="PTHR18916">
    <property type="entry name" value="DYNACTIN 1-RELATED MICROTUBULE-BINDING"/>
    <property type="match status" value="1"/>
</dbReference>
<keyword evidence="6" id="KW-0206">Cytoskeleton</keyword>
<dbReference type="PROSITE" id="PS50245">
    <property type="entry name" value="CAP_GLY_2"/>
    <property type="match status" value="1"/>
</dbReference>
<dbReference type="PANTHER" id="PTHR18916:SF93">
    <property type="entry name" value="RESTIN HOMOLOG"/>
    <property type="match status" value="1"/>
</dbReference>
<comment type="subcellular location">
    <subcellularLocation>
        <location evidence="1">Cytoplasm</location>
        <location evidence="1">Cytoskeleton</location>
    </subcellularLocation>
</comment>
<protein>
    <recommendedName>
        <fullName evidence="9">CAP-Gly domain-containing protein</fullName>
    </recommendedName>
</protein>
<proteinExistence type="predicted"/>
<evidence type="ECO:0000256" key="2">
    <source>
        <dbReference type="ARBA" id="ARBA00022490"/>
    </source>
</evidence>
<evidence type="ECO:0000256" key="3">
    <source>
        <dbReference type="ARBA" id="ARBA00022701"/>
    </source>
</evidence>
<evidence type="ECO:0000256" key="8">
    <source>
        <dbReference type="SAM" id="MobiDB-lite"/>
    </source>
</evidence>
<dbReference type="Proteomes" id="UP000716291">
    <property type="component" value="Unassembled WGS sequence"/>
</dbReference>
<dbReference type="SMART" id="SM01052">
    <property type="entry name" value="CAP_GLY"/>
    <property type="match status" value="1"/>
</dbReference>
<dbReference type="SUPFAM" id="SSF74924">
    <property type="entry name" value="Cap-Gly domain"/>
    <property type="match status" value="1"/>
</dbReference>
<sequence>MSRLPGLTLGSQNKKVKRISRQPSMDLRRRKTLELKEKQPTFYIGERVAVESMGVVGTLKFLGEAEFKEGYWAGIQLDIPGTGKNDGSVKGLRYFSCPPQTGLFVLASKLTPLDHQQDSDTSVHSISPLPGNYKSHQAPLHTPIASPVSSNRQSMRSLPQLQSPTSTHDRGTPPSPAMTPINHIPDDDEDEPSEIDGIRLEELQHRVERLEAENNQLKLENSQTKAKTAMELEEHRKVVQALDRSHQARSLDWEQSQEKTKAEIERLETKIRQLESEQVKLLTERDRLATEAEEAKRSKVEVEQRLGVLEEKVAEAQAAAAAAQENEKRWIEKSQALQQQLGLHQQQLQFFQPGEDDRASRQFQLEVEMEEAHEKMNSLREAARAKDIFLTTLSEQVEVHRNAVEEKEREIQRIQAEADRHGSERDRVQKELETLEAKWSNHNDCVDKAAFEQLQADYHALQQPESSPDAIRELQETIDELKRAGMESIELYESSVEMHRAELDSLNAALADEGRKVALLEAERDELRTAGRETIDACDATMAEMKAEHERLAQEQEMKCQELQATIDHLKKEIERLMSTQKSLKDADDVWESERKRLTEQITAGAEALEKETVINARLRKEIEGLCEQLRKNEELGKEKARYEEELSELRARYDEQQQLASGQWLDDAHLAVEKQKEMESELERMKEQKEKLERDLQNMTSSENIEKYKCEMDQLRAENAALAKQKDSKESQQMIDSLRTENKHLMDKQKRLEESHKQTELECLKLMEEVEKLHQAEQQQPTVIQLEGLTEDEKIKELSYLLQENQKKMDQLIVNHTTELRKCKERGEEEEKEYKRHVAGLNQDISELEGLIESKIFKEADLEEALENERKVVKRLQRELEDLKEEFATNRREEKKWVKQVAKEEESGPYCEICEIYGHDLISCKAVTISDL</sequence>
<dbReference type="InterPro" id="IPR036859">
    <property type="entry name" value="CAP-Gly_dom_sf"/>
</dbReference>
<dbReference type="Pfam" id="PF01302">
    <property type="entry name" value="CAP_GLY"/>
    <property type="match status" value="1"/>
</dbReference>
<feature type="coiled-coil region" evidence="7">
    <location>
        <begin position="814"/>
        <end position="894"/>
    </location>
</feature>
<dbReference type="Pfam" id="PF16641">
    <property type="entry name" value="CLIP1_ZNF"/>
    <property type="match status" value="1"/>
</dbReference>
<feature type="coiled-coil region" evidence="7">
    <location>
        <begin position="489"/>
        <end position="587"/>
    </location>
</feature>
<dbReference type="EMBL" id="JAANQT010001678">
    <property type="protein sequence ID" value="KAG1304292.1"/>
    <property type="molecule type" value="Genomic_DNA"/>
</dbReference>
<dbReference type="AlphaFoldDB" id="A0A9P7BPF7"/>
<evidence type="ECO:0000256" key="6">
    <source>
        <dbReference type="ARBA" id="ARBA00023212"/>
    </source>
</evidence>
<gene>
    <name evidence="10" type="ORF">G6F64_009328</name>
</gene>
<keyword evidence="3" id="KW-0493">Microtubule</keyword>
<dbReference type="GO" id="GO:0005874">
    <property type="term" value="C:microtubule"/>
    <property type="evidence" value="ECO:0007669"/>
    <property type="project" value="UniProtKB-KW"/>
</dbReference>
<keyword evidence="5 7" id="KW-0175">Coiled coil</keyword>
<dbReference type="InterPro" id="IPR032108">
    <property type="entry name" value="CLIP1_ZNF"/>
</dbReference>
<keyword evidence="11" id="KW-1185">Reference proteome</keyword>
<feature type="coiled-coil region" evidence="7">
    <location>
        <begin position="257"/>
        <end position="438"/>
    </location>
</feature>
<organism evidence="10 11">
    <name type="scientific">Rhizopus oryzae</name>
    <name type="common">Mucormycosis agent</name>
    <name type="synonym">Rhizopus arrhizus var. delemar</name>
    <dbReference type="NCBI Taxonomy" id="64495"/>
    <lineage>
        <taxon>Eukaryota</taxon>
        <taxon>Fungi</taxon>
        <taxon>Fungi incertae sedis</taxon>
        <taxon>Mucoromycota</taxon>
        <taxon>Mucoromycotina</taxon>
        <taxon>Mucoromycetes</taxon>
        <taxon>Mucorales</taxon>
        <taxon>Mucorineae</taxon>
        <taxon>Rhizopodaceae</taxon>
        <taxon>Rhizopus</taxon>
    </lineage>
</organism>
<evidence type="ECO:0000256" key="5">
    <source>
        <dbReference type="ARBA" id="ARBA00023054"/>
    </source>
</evidence>
<evidence type="ECO:0000256" key="1">
    <source>
        <dbReference type="ARBA" id="ARBA00004245"/>
    </source>
</evidence>
<evidence type="ECO:0000256" key="4">
    <source>
        <dbReference type="ARBA" id="ARBA00022737"/>
    </source>
</evidence>
<feature type="domain" description="CAP-Gly" evidence="9">
    <location>
        <begin position="63"/>
        <end position="106"/>
    </location>
</feature>
<dbReference type="PROSITE" id="PS00845">
    <property type="entry name" value="CAP_GLY_1"/>
    <property type="match status" value="1"/>
</dbReference>
<evidence type="ECO:0000313" key="10">
    <source>
        <dbReference type="EMBL" id="KAG1304292.1"/>
    </source>
</evidence>
<comment type="caution">
    <text evidence="10">The sequence shown here is derived from an EMBL/GenBank/DDBJ whole genome shotgun (WGS) entry which is preliminary data.</text>
</comment>
<dbReference type="Gene3D" id="2.30.30.190">
    <property type="entry name" value="CAP Gly-rich-like domain"/>
    <property type="match status" value="1"/>
</dbReference>
<feature type="region of interest" description="Disordered" evidence="8">
    <location>
        <begin position="115"/>
        <end position="193"/>
    </location>
</feature>
<evidence type="ECO:0000313" key="11">
    <source>
        <dbReference type="Proteomes" id="UP000716291"/>
    </source>
</evidence>
<name>A0A9P7BPF7_RHIOR</name>
<keyword evidence="2" id="KW-0963">Cytoplasm</keyword>
<keyword evidence="4" id="KW-0677">Repeat</keyword>